<accession>A0A6J4VRY6</accession>
<reference evidence="2" key="1">
    <citation type="submission" date="2020-02" db="EMBL/GenBank/DDBJ databases">
        <authorList>
            <person name="Meier V. D."/>
        </authorList>
    </citation>
    <scope>NUCLEOTIDE SEQUENCE</scope>
    <source>
        <strain evidence="2">AVDCRST_MAG86</strain>
    </source>
</reference>
<evidence type="ECO:0000259" key="1">
    <source>
        <dbReference type="Pfam" id="PF12867"/>
    </source>
</evidence>
<dbReference type="SUPFAM" id="SSF109854">
    <property type="entry name" value="DinB/YfiT-like putative metalloenzymes"/>
    <property type="match status" value="1"/>
</dbReference>
<dbReference type="AlphaFoldDB" id="A0A6J4VRY6"/>
<feature type="domain" description="DinB-like" evidence="1">
    <location>
        <begin position="31"/>
        <end position="171"/>
    </location>
</feature>
<proteinExistence type="predicted"/>
<evidence type="ECO:0000313" key="2">
    <source>
        <dbReference type="EMBL" id="CAA9587390.1"/>
    </source>
</evidence>
<dbReference type="EMBL" id="CADCWP010000337">
    <property type="protein sequence ID" value="CAA9587390.1"/>
    <property type="molecule type" value="Genomic_DNA"/>
</dbReference>
<name>A0A6J4VRY6_9DEIN</name>
<dbReference type="InterPro" id="IPR024775">
    <property type="entry name" value="DinB-like"/>
</dbReference>
<sequence length="175" mass="19057">MSPIKQFFPKTMLGQQGHTLKEVEVKLRVNLERYKVVLGYLTSAQCFAPVAPNKWTPAEITDHLYRANQYHEAVAQLCRGNPPLVLPLGKLTEEGTMVTEAALPDVGGKVLLQAVEMLSVGVEDLIAAAQRAEHLDKVGGVCLTSGFFGPLTGLERLQLASAHIAHHTRQLPNLA</sequence>
<organism evidence="2">
    <name type="scientific">uncultured Truepera sp</name>
    <dbReference type="NCBI Taxonomy" id="543023"/>
    <lineage>
        <taxon>Bacteria</taxon>
        <taxon>Thermotogati</taxon>
        <taxon>Deinococcota</taxon>
        <taxon>Deinococci</taxon>
        <taxon>Trueperales</taxon>
        <taxon>Trueperaceae</taxon>
        <taxon>Truepera</taxon>
        <taxon>environmental samples</taxon>
    </lineage>
</organism>
<dbReference type="InterPro" id="IPR034660">
    <property type="entry name" value="DinB/YfiT-like"/>
</dbReference>
<gene>
    <name evidence="2" type="ORF">AVDCRST_MAG86-3796</name>
</gene>
<dbReference type="Pfam" id="PF12867">
    <property type="entry name" value="DinB_2"/>
    <property type="match status" value="1"/>
</dbReference>
<protein>
    <recommendedName>
        <fullName evidence="1">DinB-like domain-containing protein</fullName>
    </recommendedName>
</protein>
<dbReference type="Gene3D" id="1.20.120.450">
    <property type="entry name" value="dinb family like domain"/>
    <property type="match status" value="1"/>
</dbReference>